<name>A0A919YTJ5_9BACL</name>
<dbReference type="SUPFAM" id="SSF161098">
    <property type="entry name" value="MetI-like"/>
    <property type="match status" value="1"/>
</dbReference>
<feature type="domain" description="ABC transmembrane type-1" evidence="8">
    <location>
        <begin position="71"/>
        <end position="262"/>
    </location>
</feature>
<dbReference type="GO" id="GO:0005886">
    <property type="term" value="C:plasma membrane"/>
    <property type="evidence" value="ECO:0007669"/>
    <property type="project" value="UniProtKB-SubCell"/>
</dbReference>
<evidence type="ECO:0000256" key="4">
    <source>
        <dbReference type="ARBA" id="ARBA00022692"/>
    </source>
</evidence>
<keyword evidence="5 7" id="KW-1133">Transmembrane helix</keyword>
<keyword evidence="10" id="KW-1185">Reference proteome</keyword>
<gene>
    <name evidence="9" type="ORF">J40TS1_45690</name>
</gene>
<feature type="transmembrane region" description="Helical" evidence="7">
    <location>
        <begin position="183"/>
        <end position="206"/>
    </location>
</feature>
<evidence type="ECO:0000259" key="8">
    <source>
        <dbReference type="PROSITE" id="PS50928"/>
    </source>
</evidence>
<organism evidence="9 10">
    <name type="scientific">Paenibacillus montaniterrae</name>
    <dbReference type="NCBI Taxonomy" id="429341"/>
    <lineage>
        <taxon>Bacteria</taxon>
        <taxon>Bacillati</taxon>
        <taxon>Bacillota</taxon>
        <taxon>Bacilli</taxon>
        <taxon>Bacillales</taxon>
        <taxon>Paenibacillaceae</taxon>
        <taxon>Paenibacillus</taxon>
    </lineage>
</organism>
<comment type="subcellular location">
    <subcellularLocation>
        <location evidence="1 7">Cell membrane</location>
        <topology evidence="1 7">Multi-pass membrane protein</topology>
    </subcellularLocation>
</comment>
<proteinExistence type="inferred from homology"/>
<keyword evidence="4 7" id="KW-0812">Transmembrane</keyword>
<dbReference type="EMBL" id="BOSE01000011">
    <property type="protein sequence ID" value="GIP18927.1"/>
    <property type="molecule type" value="Genomic_DNA"/>
</dbReference>
<evidence type="ECO:0000256" key="7">
    <source>
        <dbReference type="RuleBase" id="RU363032"/>
    </source>
</evidence>
<comment type="similarity">
    <text evidence="7">Belongs to the binding-protein-dependent transport system permease family.</text>
</comment>
<evidence type="ECO:0000313" key="9">
    <source>
        <dbReference type="EMBL" id="GIP18927.1"/>
    </source>
</evidence>
<evidence type="ECO:0000256" key="2">
    <source>
        <dbReference type="ARBA" id="ARBA00022448"/>
    </source>
</evidence>
<dbReference type="Gene3D" id="1.10.3720.10">
    <property type="entry name" value="MetI-like"/>
    <property type="match status" value="1"/>
</dbReference>
<dbReference type="Pfam" id="PF00528">
    <property type="entry name" value="BPD_transp_1"/>
    <property type="match status" value="1"/>
</dbReference>
<dbReference type="PANTHER" id="PTHR43744:SF12">
    <property type="entry name" value="ABC TRANSPORTER PERMEASE PROTEIN MG189-RELATED"/>
    <property type="match status" value="1"/>
</dbReference>
<dbReference type="Proteomes" id="UP000683139">
    <property type="component" value="Unassembled WGS sequence"/>
</dbReference>
<evidence type="ECO:0000256" key="5">
    <source>
        <dbReference type="ARBA" id="ARBA00022989"/>
    </source>
</evidence>
<reference evidence="9" key="1">
    <citation type="submission" date="2021-03" db="EMBL/GenBank/DDBJ databases">
        <title>Antimicrobial resistance genes in bacteria isolated from Japanese honey, and their potential for conferring macrolide and lincosamide resistance in the American foulbrood pathogen Paenibacillus larvae.</title>
        <authorList>
            <person name="Okamoto M."/>
            <person name="Kumagai M."/>
            <person name="Kanamori H."/>
            <person name="Takamatsu D."/>
        </authorList>
    </citation>
    <scope>NUCLEOTIDE SEQUENCE</scope>
    <source>
        <strain evidence="9">J40TS1</strain>
    </source>
</reference>
<evidence type="ECO:0000256" key="3">
    <source>
        <dbReference type="ARBA" id="ARBA00022475"/>
    </source>
</evidence>
<dbReference type="CDD" id="cd06261">
    <property type="entry name" value="TM_PBP2"/>
    <property type="match status" value="1"/>
</dbReference>
<keyword evidence="6 7" id="KW-0472">Membrane</keyword>
<feature type="transmembrane region" description="Helical" evidence="7">
    <location>
        <begin position="70"/>
        <end position="96"/>
    </location>
</feature>
<protein>
    <submittedName>
        <fullName evidence="9">Sugar ABC transporter permease</fullName>
    </submittedName>
</protein>
<dbReference type="PROSITE" id="PS50928">
    <property type="entry name" value="ABC_TM1"/>
    <property type="match status" value="1"/>
</dbReference>
<evidence type="ECO:0000256" key="1">
    <source>
        <dbReference type="ARBA" id="ARBA00004651"/>
    </source>
</evidence>
<feature type="transmembrane region" description="Helical" evidence="7">
    <location>
        <begin position="7"/>
        <end position="32"/>
    </location>
</feature>
<dbReference type="PANTHER" id="PTHR43744">
    <property type="entry name" value="ABC TRANSPORTER PERMEASE PROTEIN MG189-RELATED-RELATED"/>
    <property type="match status" value="1"/>
</dbReference>
<accession>A0A919YTJ5</accession>
<feature type="transmembrane region" description="Helical" evidence="7">
    <location>
        <begin position="142"/>
        <end position="162"/>
    </location>
</feature>
<dbReference type="GO" id="GO:0055085">
    <property type="term" value="P:transmembrane transport"/>
    <property type="evidence" value="ECO:0007669"/>
    <property type="project" value="InterPro"/>
</dbReference>
<dbReference type="InterPro" id="IPR000515">
    <property type="entry name" value="MetI-like"/>
</dbReference>
<keyword evidence="3" id="KW-1003">Cell membrane</keyword>
<sequence>MMTKKSPLYYILAYSFLGLFAIFNIIPIFYMIVGSFKSEQEYAASPFAMPKVFEFSNYSKAWEIAKMDVYFLNSLIVTFASLIVTVLLGALAAFFLSRFEFKLRGATYSIFLLGMLIPIHATLIPIFMIMKNMSLLDTYMSLILPYTAFHLSLTIFILEGFMRGFPRDLEESAIMDGAGIYRIFWSIILPITRPAIATVVILNFIYNWNEYLFALVLISSESLKTLPLGIANFVGIETASLTLQMAALTIALVPIIIFYLLLQKQLVNGMVAGAVKG</sequence>
<feature type="transmembrane region" description="Helical" evidence="7">
    <location>
        <begin position="241"/>
        <end position="262"/>
    </location>
</feature>
<feature type="transmembrane region" description="Helical" evidence="7">
    <location>
        <begin position="108"/>
        <end position="130"/>
    </location>
</feature>
<keyword evidence="2 7" id="KW-0813">Transport</keyword>
<dbReference type="InterPro" id="IPR035906">
    <property type="entry name" value="MetI-like_sf"/>
</dbReference>
<evidence type="ECO:0000313" key="10">
    <source>
        <dbReference type="Proteomes" id="UP000683139"/>
    </source>
</evidence>
<dbReference type="AlphaFoldDB" id="A0A919YTJ5"/>
<evidence type="ECO:0000256" key="6">
    <source>
        <dbReference type="ARBA" id="ARBA00023136"/>
    </source>
</evidence>
<comment type="caution">
    <text evidence="9">The sequence shown here is derived from an EMBL/GenBank/DDBJ whole genome shotgun (WGS) entry which is preliminary data.</text>
</comment>